<dbReference type="AlphaFoldDB" id="A0A6C0IXG8"/>
<evidence type="ECO:0000313" key="1">
    <source>
        <dbReference type="EMBL" id="QHT97240.1"/>
    </source>
</evidence>
<dbReference type="EMBL" id="MN740274">
    <property type="protein sequence ID" value="QHT97240.1"/>
    <property type="molecule type" value="Genomic_DNA"/>
</dbReference>
<proteinExistence type="predicted"/>
<name>A0A6C0IXG8_9ZZZZ</name>
<accession>A0A6C0IXG8</accession>
<reference evidence="1" key="1">
    <citation type="journal article" date="2020" name="Nature">
        <title>Giant virus diversity and host interactions through global metagenomics.</title>
        <authorList>
            <person name="Schulz F."/>
            <person name="Roux S."/>
            <person name="Paez-Espino D."/>
            <person name="Jungbluth S."/>
            <person name="Walsh D.A."/>
            <person name="Denef V.J."/>
            <person name="McMahon K.D."/>
            <person name="Konstantinidis K.T."/>
            <person name="Eloe-Fadrosh E.A."/>
            <person name="Kyrpides N.C."/>
            <person name="Woyke T."/>
        </authorList>
    </citation>
    <scope>NUCLEOTIDE SEQUENCE</scope>
    <source>
        <strain evidence="1">GVMAG-M-3300025138-11</strain>
    </source>
</reference>
<organism evidence="1">
    <name type="scientific">viral metagenome</name>
    <dbReference type="NCBI Taxonomy" id="1070528"/>
    <lineage>
        <taxon>unclassified sequences</taxon>
        <taxon>metagenomes</taxon>
        <taxon>organismal metagenomes</taxon>
    </lineage>
</organism>
<sequence length="610" mass="71574">MYSLIKNPQTNRYVSIYGELGQKILNNYIIHLNMSGGRRSKAIRKQQFRKQQEFVKKFLTDIFTDKNIFISNLVIKYFIDEKIDVNILKLSNNEIVNFINKIKETNQKIEWNIKNDDGINKLNYLYYKHPEKIKDLLKLIKNEATNCGGIKGLFIKTMELTGIESKINGKLILECIKHYDSNNEREQRVNDYKKKIIDKYIFNNVKDPNDKNEIRDLTEVAKTMFENIIKPKDINFYEFGALLRDNLKPYYNDLIDDKPYSCPINQKSKYITKINSNYLELNTPNLSIFYFDNLIKTDTFNLFKPEEVKRFCSKNYSINFGLATIGINKAFIKDIEIAISKLTSDSEEQNNFYESCINDLKLAIGFTINEFKVDESELYHTLYGIGPIGKEYIKYIENNKISAAHTGTHTLTFSIIDNKMHILQSWMEEYSLYTRTVSIEDFLNDFNKINLQIHENISNNLPNIFTNIEDLFFKLFGKNPSKKSPLPNIVKSNNHQCKSILKVFKDYSTNILTINGSISNLNQEQIKYIYNIYSSYQNIDLNNLAKVLIDNCDNGFEHILLKLYSKKDNLKEINKLIIPMGFEEVSIEEFQQNNNNSEIEFWVSKRLEKF</sequence>
<protein>
    <submittedName>
        <fullName evidence="1">Uncharacterized protein</fullName>
    </submittedName>
</protein>